<dbReference type="Gene3D" id="3.40.50.150">
    <property type="entry name" value="Vaccinia Virus protein VP39"/>
    <property type="match status" value="1"/>
</dbReference>
<dbReference type="Pfam" id="PF10017">
    <property type="entry name" value="Methyltransf_33"/>
    <property type="match status" value="1"/>
</dbReference>
<evidence type="ECO:0000259" key="1">
    <source>
        <dbReference type="Pfam" id="PF10017"/>
    </source>
</evidence>
<comment type="caution">
    <text evidence="2">The sequence shown here is derived from an EMBL/GenBank/DDBJ whole genome shotgun (WGS) entry which is preliminary data.</text>
</comment>
<dbReference type="RefSeq" id="WP_203776103.1">
    <property type="nucleotide sequence ID" value="NZ_BAAABO010000031.1"/>
</dbReference>
<dbReference type="CDD" id="cd02440">
    <property type="entry name" value="AdoMet_MTases"/>
    <property type="match status" value="1"/>
</dbReference>
<dbReference type="SUPFAM" id="SSF53335">
    <property type="entry name" value="S-adenosyl-L-methionine-dependent methyltransferases"/>
    <property type="match status" value="1"/>
</dbReference>
<evidence type="ECO:0000313" key="2">
    <source>
        <dbReference type="EMBL" id="GID79653.1"/>
    </source>
</evidence>
<proteinExistence type="predicted"/>
<protein>
    <recommendedName>
        <fullName evidence="1">Histidine-specific methyltransferase SAM-dependent domain-containing protein</fullName>
    </recommendedName>
</protein>
<reference evidence="2 3" key="1">
    <citation type="submission" date="2021-01" db="EMBL/GenBank/DDBJ databases">
        <title>Whole genome shotgun sequence of Actinoplanes deccanensis NBRC 13994.</title>
        <authorList>
            <person name="Komaki H."/>
            <person name="Tamura T."/>
        </authorList>
    </citation>
    <scope>NUCLEOTIDE SEQUENCE [LARGE SCALE GENOMIC DNA]</scope>
    <source>
        <strain evidence="2 3">NBRC 13994</strain>
    </source>
</reference>
<feature type="domain" description="Histidine-specific methyltransferase SAM-dependent" evidence="1">
    <location>
        <begin position="20"/>
        <end position="176"/>
    </location>
</feature>
<dbReference type="InterPro" id="IPR029063">
    <property type="entry name" value="SAM-dependent_MTases_sf"/>
</dbReference>
<dbReference type="InterPro" id="IPR019257">
    <property type="entry name" value="MeTrfase_dom"/>
</dbReference>
<gene>
    <name evidence="2" type="ORF">Ade02nite_82940</name>
</gene>
<dbReference type="Proteomes" id="UP000609879">
    <property type="component" value="Unassembled WGS sequence"/>
</dbReference>
<sequence>MTFAPDDLDRIAAHLAATGEIDTRYSYTGDGAGSWDRLATWQETGAEPNVLHATLSMLRDMHHELIAPLHGPVRVVDLGPGNGIPVRGLLQRLRDAGRLERYVGVDASAEMLAIAEANLREWLDPAPPLEFHRRDFTADPLADLRGRATLVFLGGGTLLNFADPVAVLRHVRQVADVIVYAARADTVHSRASFRWARDHTGDGMPDDYRSMLERLGVPRSHYEPESGFDDTARQRYLRIRLTAPVTIAGRLTLPPGRRVQLWRYLHRTVEELGAMMTDAGYAPLTARRSPDGEFLLFAGRVPPADGEAFTGGAAATDGDASTDGAA</sequence>
<name>A0ABQ3YI17_9ACTN</name>
<keyword evidence="3" id="KW-1185">Reference proteome</keyword>
<evidence type="ECO:0000313" key="3">
    <source>
        <dbReference type="Proteomes" id="UP000609879"/>
    </source>
</evidence>
<organism evidence="2 3">
    <name type="scientific">Paractinoplanes deccanensis</name>
    <dbReference type="NCBI Taxonomy" id="113561"/>
    <lineage>
        <taxon>Bacteria</taxon>
        <taxon>Bacillati</taxon>
        <taxon>Actinomycetota</taxon>
        <taxon>Actinomycetes</taxon>
        <taxon>Micromonosporales</taxon>
        <taxon>Micromonosporaceae</taxon>
        <taxon>Paractinoplanes</taxon>
    </lineage>
</organism>
<accession>A0ABQ3YI17</accession>
<dbReference type="EMBL" id="BOMI01000175">
    <property type="protein sequence ID" value="GID79653.1"/>
    <property type="molecule type" value="Genomic_DNA"/>
</dbReference>